<dbReference type="AlphaFoldDB" id="A0A1G2IXE5"/>
<keyword evidence="1" id="KW-0472">Membrane</keyword>
<proteinExistence type="predicted"/>
<name>A0A1G2IXE5_9BACT</name>
<comment type="caution">
    <text evidence="2">The sequence shown here is derived from an EMBL/GenBank/DDBJ whole genome shotgun (WGS) entry which is preliminary data.</text>
</comment>
<keyword evidence="1" id="KW-0812">Transmembrane</keyword>
<sequence length="116" mass="13269">MDKKIFFIILLGALFVVSLAGNVFLGYVVLKDQSVLRQQNVNRNVLDFRNMFTEYVLLSGKEIDFDTRLTMETAVRGLNDPEIFSQWQKFTESTTKEEATAEAKKLLSLLIQKSSN</sequence>
<evidence type="ECO:0000256" key="1">
    <source>
        <dbReference type="SAM" id="Phobius"/>
    </source>
</evidence>
<dbReference type="Proteomes" id="UP000178650">
    <property type="component" value="Unassembled WGS sequence"/>
</dbReference>
<keyword evidence="1" id="KW-1133">Transmembrane helix</keyword>
<accession>A0A1G2IXE5</accession>
<dbReference type="STRING" id="1802223.A2358_03625"/>
<protein>
    <submittedName>
        <fullName evidence="2">Uncharacterized protein</fullName>
    </submittedName>
</protein>
<dbReference type="EMBL" id="MHPJ01000002">
    <property type="protein sequence ID" value="OGZ79524.1"/>
    <property type="molecule type" value="Genomic_DNA"/>
</dbReference>
<reference evidence="2 3" key="1">
    <citation type="journal article" date="2016" name="Nat. Commun.">
        <title>Thousands of microbial genomes shed light on interconnected biogeochemical processes in an aquifer system.</title>
        <authorList>
            <person name="Anantharaman K."/>
            <person name="Brown C.T."/>
            <person name="Hug L.A."/>
            <person name="Sharon I."/>
            <person name="Castelle C.J."/>
            <person name="Probst A.J."/>
            <person name="Thomas B.C."/>
            <person name="Singh A."/>
            <person name="Wilkins M.J."/>
            <person name="Karaoz U."/>
            <person name="Brodie E.L."/>
            <person name="Williams K.H."/>
            <person name="Hubbard S.S."/>
            <person name="Banfield J.F."/>
        </authorList>
    </citation>
    <scope>NUCLEOTIDE SEQUENCE [LARGE SCALE GENOMIC DNA]</scope>
</reference>
<evidence type="ECO:0000313" key="2">
    <source>
        <dbReference type="EMBL" id="OGZ79524.1"/>
    </source>
</evidence>
<organism evidence="2 3">
    <name type="scientific">Candidatus Staskawiczbacteria bacterium RIFOXYB1_FULL_37_44</name>
    <dbReference type="NCBI Taxonomy" id="1802223"/>
    <lineage>
        <taxon>Bacteria</taxon>
        <taxon>Candidatus Staskawicziibacteriota</taxon>
    </lineage>
</organism>
<evidence type="ECO:0000313" key="3">
    <source>
        <dbReference type="Proteomes" id="UP000178650"/>
    </source>
</evidence>
<feature type="transmembrane region" description="Helical" evidence="1">
    <location>
        <begin position="6"/>
        <end position="30"/>
    </location>
</feature>
<gene>
    <name evidence="2" type="ORF">A2358_03625</name>
</gene>